<evidence type="ECO:0000313" key="2">
    <source>
        <dbReference type="EMBL" id="QBK86701.1"/>
    </source>
</evidence>
<gene>
    <name evidence="2" type="ORF">LCMAC103_00300</name>
</gene>
<dbReference type="SUPFAM" id="SSF47592">
    <property type="entry name" value="SWIB/MDM2 domain"/>
    <property type="match status" value="1"/>
</dbReference>
<feature type="region of interest" description="Disordered" evidence="1">
    <location>
        <begin position="1"/>
        <end position="75"/>
    </location>
</feature>
<feature type="compositionally biased region" description="Pro residues" evidence="1">
    <location>
        <begin position="42"/>
        <end position="58"/>
    </location>
</feature>
<proteinExistence type="predicted"/>
<dbReference type="EMBL" id="MK500335">
    <property type="protein sequence ID" value="QBK86701.1"/>
    <property type="molecule type" value="Genomic_DNA"/>
</dbReference>
<feature type="region of interest" description="Disordered" evidence="1">
    <location>
        <begin position="126"/>
        <end position="154"/>
    </location>
</feature>
<feature type="compositionally biased region" description="Basic and acidic residues" evidence="1">
    <location>
        <begin position="61"/>
        <end position="71"/>
    </location>
</feature>
<accession>A0A481YUY0</accession>
<dbReference type="InterPro" id="IPR036885">
    <property type="entry name" value="SWIB_MDM2_dom_sf"/>
</dbReference>
<protein>
    <submittedName>
        <fullName evidence="2">SWIB/MDM2 domain-containing protein</fullName>
    </submittedName>
</protein>
<dbReference type="CDD" id="cd10567">
    <property type="entry name" value="SWIB-MDM2_like"/>
    <property type="match status" value="1"/>
</dbReference>
<feature type="compositionally biased region" description="Basic residues" evidence="1">
    <location>
        <begin position="131"/>
        <end position="141"/>
    </location>
</feature>
<feature type="compositionally biased region" description="Basic residues" evidence="1">
    <location>
        <begin position="1"/>
        <end position="19"/>
    </location>
</feature>
<evidence type="ECO:0000256" key="1">
    <source>
        <dbReference type="SAM" id="MobiDB-lite"/>
    </source>
</evidence>
<name>A0A481YUY0_9VIRU</name>
<organism evidence="2">
    <name type="scientific">Marseillevirus LCMAC103</name>
    <dbReference type="NCBI Taxonomy" id="2506604"/>
    <lineage>
        <taxon>Viruses</taxon>
        <taxon>Varidnaviria</taxon>
        <taxon>Bamfordvirae</taxon>
        <taxon>Nucleocytoviricota</taxon>
        <taxon>Megaviricetes</taxon>
        <taxon>Pimascovirales</taxon>
        <taxon>Pimascovirales incertae sedis</taxon>
        <taxon>Marseilleviridae</taxon>
    </lineage>
</organism>
<dbReference type="Gene3D" id="1.10.245.10">
    <property type="entry name" value="SWIB/MDM2 domain"/>
    <property type="match status" value="1"/>
</dbReference>
<sequence length="282" mass="30469">MPPTKPRKRAKKSTGKAKAKPPAPAAAPPAAAKQKSKAPAKLPVPVPLPLPSPDPVPHAVPAEEAKSESPKPRPRSVVTIETFLALVNAAHEKCTAAIDKQKKQPPGKGTSIRVLKSVRRDLREIAAKAPKLAKSKNRRRPGLGGAGGKNSGLMTPKRITKELATFLKVPADREISRIEVTRAINAYVHMKPGESRPDILVWSYLNEGGKRDLQNPGDKRIILPDAALSKLLNYPAYKKAVSDGTVTEKRKIKSSGDTDVVTVTSADMLYRTVQKLIQVHFA</sequence>
<reference evidence="2" key="1">
    <citation type="journal article" date="2019" name="MBio">
        <title>Virus Genomes from Deep Sea Sediments Expand the Ocean Megavirome and Support Independent Origins of Viral Gigantism.</title>
        <authorList>
            <person name="Backstrom D."/>
            <person name="Yutin N."/>
            <person name="Jorgensen S.L."/>
            <person name="Dharamshi J."/>
            <person name="Homa F."/>
            <person name="Zaremba-Niedwiedzka K."/>
            <person name="Spang A."/>
            <person name="Wolf Y.I."/>
            <person name="Koonin E.V."/>
            <person name="Ettema T.J."/>
        </authorList>
    </citation>
    <scope>NUCLEOTIDE SEQUENCE</scope>
</reference>
<feature type="compositionally biased region" description="Low complexity" evidence="1">
    <location>
        <begin position="28"/>
        <end position="41"/>
    </location>
</feature>